<keyword evidence="1" id="KW-0812">Transmembrane</keyword>
<gene>
    <name evidence="2" type="ORF">Fcan01_24945</name>
</gene>
<keyword evidence="1" id="KW-1133">Transmembrane helix</keyword>
<keyword evidence="3" id="KW-1185">Reference proteome</keyword>
<reference evidence="2 3" key="1">
    <citation type="submission" date="2015-12" db="EMBL/GenBank/DDBJ databases">
        <title>The genome of Folsomia candida.</title>
        <authorList>
            <person name="Faddeeva A."/>
            <person name="Derks M.F."/>
            <person name="Anvar Y."/>
            <person name="Smit S."/>
            <person name="Van Straalen N."/>
            <person name="Roelofs D."/>
        </authorList>
    </citation>
    <scope>NUCLEOTIDE SEQUENCE [LARGE SCALE GENOMIC DNA]</scope>
    <source>
        <strain evidence="2 3">VU population</strain>
        <tissue evidence="2">Whole body</tissue>
    </source>
</reference>
<sequence>MKFDPSTQKFVGTQKLRKLQLYGCLSVTLQMINNCWRTHQIYTEYPGGSHHPSFHICFAFGFTTVMASFPLWLVYFKQEEINTGMNRVLKYSVQFQGNWMQKYIPEESFYSRAIDLVLSVCIFFTSCGPWTSFGFFILAPDTPIFAHTILPKTMTETMVGYLAYNVALLADLFFFFGTAVTIWFLVLAFGSLSAMFVFPICSIVGSELQFGPQIENRDKLLFDFGNVHHEYNCVQLLHKEVMNIIGFILFYMHGMCGQFCLYCNFVIIKEWDRLDVHTMRLGEGLTPTEENTEILEKHKTESALDKKLIPRVRRSCRPLDFGAEGIFAIRRNTILKFFRGIVKGTFRALLTIGK</sequence>
<evidence type="ECO:0000313" key="3">
    <source>
        <dbReference type="Proteomes" id="UP000198287"/>
    </source>
</evidence>
<feature type="transmembrane region" description="Helical" evidence="1">
    <location>
        <begin position="244"/>
        <end position="267"/>
    </location>
</feature>
<organism evidence="2 3">
    <name type="scientific">Folsomia candida</name>
    <name type="common">Springtail</name>
    <dbReference type="NCBI Taxonomy" id="158441"/>
    <lineage>
        <taxon>Eukaryota</taxon>
        <taxon>Metazoa</taxon>
        <taxon>Ecdysozoa</taxon>
        <taxon>Arthropoda</taxon>
        <taxon>Hexapoda</taxon>
        <taxon>Collembola</taxon>
        <taxon>Entomobryomorpha</taxon>
        <taxon>Isotomoidea</taxon>
        <taxon>Isotomidae</taxon>
        <taxon>Proisotominae</taxon>
        <taxon>Folsomia</taxon>
    </lineage>
</organism>
<protein>
    <submittedName>
        <fullName evidence="2">Uncharacterized protein</fullName>
    </submittedName>
</protein>
<feature type="transmembrane region" description="Helical" evidence="1">
    <location>
        <begin position="158"/>
        <end position="176"/>
    </location>
</feature>
<feature type="transmembrane region" description="Helical" evidence="1">
    <location>
        <begin position="116"/>
        <end position="138"/>
    </location>
</feature>
<evidence type="ECO:0000256" key="1">
    <source>
        <dbReference type="SAM" id="Phobius"/>
    </source>
</evidence>
<dbReference type="AlphaFoldDB" id="A0A226D560"/>
<name>A0A226D560_FOLCA</name>
<proteinExistence type="predicted"/>
<feature type="transmembrane region" description="Helical" evidence="1">
    <location>
        <begin position="53"/>
        <end position="76"/>
    </location>
</feature>
<feature type="transmembrane region" description="Helical" evidence="1">
    <location>
        <begin position="183"/>
        <end position="205"/>
    </location>
</feature>
<comment type="caution">
    <text evidence="2">The sequence shown here is derived from an EMBL/GenBank/DDBJ whole genome shotgun (WGS) entry which is preliminary data.</text>
</comment>
<keyword evidence="1" id="KW-0472">Membrane</keyword>
<evidence type="ECO:0000313" key="2">
    <source>
        <dbReference type="EMBL" id="OXA40210.1"/>
    </source>
</evidence>
<dbReference type="EMBL" id="LNIX01000034">
    <property type="protein sequence ID" value="OXA40210.1"/>
    <property type="molecule type" value="Genomic_DNA"/>
</dbReference>
<dbReference type="Proteomes" id="UP000198287">
    <property type="component" value="Unassembled WGS sequence"/>
</dbReference>
<accession>A0A226D560</accession>